<protein>
    <recommendedName>
        <fullName evidence="2">tryptophan--tRNA ligase</fullName>
        <ecNumber evidence="2">6.1.1.2</ecNumber>
    </recommendedName>
    <alternativeName>
        <fullName evidence="8">Tryptophanyl-tRNA synthetase</fullName>
    </alternativeName>
</protein>
<dbReference type="GO" id="GO:0004830">
    <property type="term" value="F:tryptophan-tRNA ligase activity"/>
    <property type="evidence" value="ECO:0007669"/>
    <property type="project" value="UniProtKB-EC"/>
</dbReference>
<dbReference type="PANTHER" id="PTHR43766">
    <property type="entry name" value="TRYPTOPHAN--TRNA LIGASE, MITOCHONDRIAL"/>
    <property type="match status" value="1"/>
</dbReference>
<evidence type="ECO:0000256" key="9">
    <source>
        <dbReference type="RuleBase" id="RU363036"/>
    </source>
</evidence>
<evidence type="ECO:0000313" key="10">
    <source>
        <dbReference type="EMBL" id="CAI2372394.1"/>
    </source>
</evidence>
<dbReference type="InterPro" id="IPR002306">
    <property type="entry name" value="Trp-tRNA-ligase"/>
</dbReference>
<name>A0AAD1UUQ3_EUPCR</name>
<evidence type="ECO:0000256" key="3">
    <source>
        <dbReference type="ARBA" id="ARBA00022598"/>
    </source>
</evidence>
<dbReference type="EC" id="6.1.1.2" evidence="2"/>
<dbReference type="InterPro" id="IPR050203">
    <property type="entry name" value="Trp-tRNA_synthetase"/>
</dbReference>
<evidence type="ECO:0000256" key="1">
    <source>
        <dbReference type="ARBA" id="ARBA00005594"/>
    </source>
</evidence>
<keyword evidence="3 9" id="KW-0436">Ligase</keyword>
<proteinExistence type="inferred from homology"/>
<evidence type="ECO:0000256" key="5">
    <source>
        <dbReference type="ARBA" id="ARBA00022840"/>
    </source>
</evidence>
<dbReference type="EMBL" id="CAMPGE010013680">
    <property type="protein sequence ID" value="CAI2372394.1"/>
    <property type="molecule type" value="Genomic_DNA"/>
</dbReference>
<keyword evidence="7 9" id="KW-0030">Aminoacyl-tRNA synthetase</keyword>
<dbReference type="Gene3D" id="1.10.240.10">
    <property type="entry name" value="Tyrosyl-Transfer RNA Synthetase"/>
    <property type="match status" value="1"/>
</dbReference>
<keyword evidence="6 9" id="KW-0648">Protein biosynthesis</keyword>
<dbReference type="PRINTS" id="PR01039">
    <property type="entry name" value="TRNASYNTHTRP"/>
</dbReference>
<dbReference type="Proteomes" id="UP001295684">
    <property type="component" value="Unassembled WGS sequence"/>
</dbReference>
<dbReference type="Pfam" id="PF00579">
    <property type="entry name" value="tRNA-synt_1b"/>
    <property type="match status" value="1"/>
</dbReference>
<dbReference type="InterPro" id="IPR014729">
    <property type="entry name" value="Rossmann-like_a/b/a_fold"/>
</dbReference>
<evidence type="ECO:0000256" key="2">
    <source>
        <dbReference type="ARBA" id="ARBA00013161"/>
    </source>
</evidence>
<dbReference type="Gene3D" id="3.40.50.620">
    <property type="entry name" value="HUPs"/>
    <property type="match status" value="1"/>
</dbReference>
<reference evidence="10" key="1">
    <citation type="submission" date="2023-07" db="EMBL/GenBank/DDBJ databases">
        <authorList>
            <consortium name="AG Swart"/>
            <person name="Singh M."/>
            <person name="Singh A."/>
            <person name="Seah K."/>
            <person name="Emmerich C."/>
        </authorList>
    </citation>
    <scope>NUCLEOTIDE SEQUENCE</scope>
    <source>
        <strain evidence="10">DP1</strain>
    </source>
</reference>
<dbReference type="SUPFAM" id="SSF52374">
    <property type="entry name" value="Nucleotidylyl transferase"/>
    <property type="match status" value="1"/>
</dbReference>
<keyword evidence="4 9" id="KW-0547">Nucleotide-binding</keyword>
<dbReference type="InterPro" id="IPR002305">
    <property type="entry name" value="aa-tRNA-synth_Ic"/>
</dbReference>
<evidence type="ECO:0000256" key="4">
    <source>
        <dbReference type="ARBA" id="ARBA00022741"/>
    </source>
</evidence>
<sequence length="324" mass="36991">MHLGNYLGAVKNWVNMQEYPDTERYYCVVDLHSLTTNYVSDKDSKDQIESQEQTLKTAANLIACGVDPKKSNLFIQSHVPAHSELSWILMCMTPMSWLNSMIQYKEKRKKEDSTSVALLNYPCLMAADIILYQPSMVPVGDDQRQHLELTKLLIQRINALSGLELRVPDVIKSEHQRVMSLKNASNKMSKSDRSIRSRISLIDDPEMIKEKIRRAKTDSLGSITYDPNRKELYNLLNIYASVKDIPASNLEDYLADDNMFSFKMKLADGLIDKICPIGERYQALLQEEDRLLEILEQGAKGANLKADKTLATIRKGLKMLPRDM</sequence>
<dbReference type="GO" id="GO:0006436">
    <property type="term" value="P:tryptophanyl-tRNA aminoacylation"/>
    <property type="evidence" value="ECO:0007669"/>
    <property type="project" value="InterPro"/>
</dbReference>
<comment type="caution">
    <text evidence="10">The sequence shown here is derived from an EMBL/GenBank/DDBJ whole genome shotgun (WGS) entry which is preliminary data.</text>
</comment>
<gene>
    <name evidence="10" type="ORF">ECRASSUSDP1_LOCUS13724</name>
</gene>
<evidence type="ECO:0000256" key="6">
    <source>
        <dbReference type="ARBA" id="ARBA00022917"/>
    </source>
</evidence>
<dbReference type="CDD" id="cd00806">
    <property type="entry name" value="TrpRS_core"/>
    <property type="match status" value="1"/>
</dbReference>
<evidence type="ECO:0000256" key="7">
    <source>
        <dbReference type="ARBA" id="ARBA00023146"/>
    </source>
</evidence>
<dbReference type="GO" id="GO:0005524">
    <property type="term" value="F:ATP binding"/>
    <property type="evidence" value="ECO:0007669"/>
    <property type="project" value="UniProtKB-KW"/>
</dbReference>
<accession>A0AAD1UUQ3</accession>
<keyword evidence="11" id="KW-1185">Reference proteome</keyword>
<keyword evidence="5 9" id="KW-0067">ATP-binding</keyword>
<organism evidence="10 11">
    <name type="scientific">Euplotes crassus</name>
    <dbReference type="NCBI Taxonomy" id="5936"/>
    <lineage>
        <taxon>Eukaryota</taxon>
        <taxon>Sar</taxon>
        <taxon>Alveolata</taxon>
        <taxon>Ciliophora</taxon>
        <taxon>Intramacronucleata</taxon>
        <taxon>Spirotrichea</taxon>
        <taxon>Hypotrichia</taxon>
        <taxon>Euplotida</taxon>
        <taxon>Euplotidae</taxon>
        <taxon>Moneuplotes</taxon>
    </lineage>
</organism>
<dbReference type="AlphaFoldDB" id="A0AAD1UUQ3"/>
<evidence type="ECO:0000256" key="8">
    <source>
        <dbReference type="ARBA" id="ARBA00030268"/>
    </source>
</evidence>
<dbReference type="NCBIfam" id="TIGR00233">
    <property type="entry name" value="trpS"/>
    <property type="match status" value="1"/>
</dbReference>
<comment type="similarity">
    <text evidence="1 9">Belongs to the class-I aminoacyl-tRNA synthetase family.</text>
</comment>
<evidence type="ECO:0000313" key="11">
    <source>
        <dbReference type="Proteomes" id="UP001295684"/>
    </source>
</evidence>
<dbReference type="GO" id="GO:0005739">
    <property type="term" value="C:mitochondrion"/>
    <property type="evidence" value="ECO:0007669"/>
    <property type="project" value="TreeGrafter"/>
</dbReference>
<dbReference type="PANTHER" id="PTHR43766:SF1">
    <property type="entry name" value="TRYPTOPHAN--TRNA LIGASE, MITOCHONDRIAL"/>
    <property type="match status" value="1"/>
</dbReference>